<name>A0A4S8LPV1_DENBC</name>
<dbReference type="SUPFAM" id="SSF48403">
    <property type="entry name" value="Ankyrin repeat"/>
    <property type="match status" value="1"/>
</dbReference>
<dbReference type="EMBL" id="ML179312">
    <property type="protein sequence ID" value="THU91221.1"/>
    <property type="molecule type" value="Genomic_DNA"/>
</dbReference>
<gene>
    <name evidence="4" type="ORF">K435DRAFT_863602</name>
</gene>
<accession>A0A4S8LPV1</accession>
<evidence type="ECO:0000256" key="1">
    <source>
        <dbReference type="ARBA" id="ARBA00022737"/>
    </source>
</evidence>
<dbReference type="Proteomes" id="UP000297245">
    <property type="component" value="Unassembled WGS sequence"/>
</dbReference>
<feature type="repeat" description="ANK" evidence="3">
    <location>
        <begin position="72"/>
        <end position="104"/>
    </location>
</feature>
<evidence type="ECO:0000256" key="3">
    <source>
        <dbReference type="PROSITE-ProRule" id="PRU00023"/>
    </source>
</evidence>
<protein>
    <submittedName>
        <fullName evidence="4">Ankyrin</fullName>
    </submittedName>
</protein>
<dbReference type="PANTHER" id="PTHR24171:SF9">
    <property type="entry name" value="ANKYRIN REPEAT DOMAIN-CONTAINING PROTEIN 39"/>
    <property type="match status" value="1"/>
</dbReference>
<evidence type="ECO:0000313" key="4">
    <source>
        <dbReference type="EMBL" id="THU91221.1"/>
    </source>
</evidence>
<dbReference type="OrthoDB" id="194358at2759"/>
<evidence type="ECO:0000313" key="5">
    <source>
        <dbReference type="Proteomes" id="UP000297245"/>
    </source>
</evidence>
<dbReference type="Gene3D" id="1.25.40.20">
    <property type="entry name" value="Ankyrin repeat-containing domain"/>
    <property type="match status" value="1"/>
</dbReference>
<organism evidence="4 5">
    <name type="scientific">Dendrothele bispora (strain CBS 962.96)</name>
    <dbReference type="NCBI Taxonomy" id="1314807"/>
    <lineage>
        <taxon>Eukaryota</taxon>
        <taxon>Fungi</taxon>
        <taxon>Dikarya</taxon>
        <taxon>Basidiomycota</taxon>
        <taxon>Agaricomycotina</taxon>
        <taxon>Agaricomycetes</taxon>
        <taxon>Agaricomycetidae</taxon>
        <taxon>Agaricales</taxon>
        <taxon>Agaricales incertae sedis</taxon>
        <taxon>Dendrothele</taxon>
    </lineage>
</organism>
<dbReference type="AlphaFoldDB" id="A0A4S8LPV1"/>
<evidence type="ECO:0000256" key="2">
    <source>
        <dbReference type="ARBA" id="ARBA00023043"/>
    </source>
</evidence>
<dbReference type="InterPro" id="IPR036770">
    <property type="entry name" value="Ankyrin_rpt-contain_sf"/>
</dbReference>
<keyword evidence="1" id="KW-0677">Repeat</keyword>
<proteinExistence type="predicted"/>
<dbReference type="Pfam" id="PF12796">
    <property type="entry name" value="Ank_2"/>
    <property type="match status" value="1"/>
</dbReference>
<keyword evidence="5" id="KW-1185">Reference proteome</keyword>
<reference evidence="4 5" key="1">
    <citation type="journal article" date="2019" name="Nat. Ecol. Evol.">
        <title>Megaphylogeny resolves global patterns of mushroom evolution.</title>
        <authorList>
            <person name="Varga T."/>
            <person name="Krizsan K."/>
            <person name="Foldi C."/>
            <person name="Dima B."/>
            <person name="Sanchez-Garcia M."/>
            <person name="Sanchez-Ramirez S."/>
            <person name="Szollosi G.J."/>
            <person name="Szarkandi J.G."/>
            <person name="Papp V."/>
            <person name="Albert L."/>
            <person name="Andreopoulos W."/>
            <person name="Angelini C."/>
            <person name="Antonin V."/>
            <person name="Barry K.W."/>
            <person name="Bougher N.L."/>
            <person name="Buchanan P."/>
            <person name="Buyck B."/>
            <person name="Bense V."/>
            <person name="Catcheside P."/>
            <person name="Chovatia M."/>
            <person name="Cooper J."/>
            <person name="Damon W."/>
            <person name="Desjardin D."/>
            <person name="Finy P."/>
            <person name="Geml J."/>
            <person name="Haridas S."/>
            <person name="Hughes K."/>
            <person name="Justo A."/>
            <person name="Karasinski D."/>
            <person name="Kautmanova I."/>
            <person name="Kiss B."/>
            <person name="Kocsube S."/>
            <person name="Kotiranta H."/>
            <person name="LaButti K.M."/>
            <person name="Lechner B.E."/>
            <person name="Liimatainen K."/>
            <person name="Lipzen A."/>
            <person name="Lukacs Z."/>
            <person name="Mihaltcheva S."/>
            <person name="Morgado L.N."/>
            <person name="Niskanen T."/>
            <person name="Noordeloos M.E."/>
            <person name="Ohm R.A."/>
            <person name="Ortiz-Santana B."/>
            <person name="Ovrebo C."/>
            <person name="Racz N."/>
            <person name="Riley R."/>
            <person name="Savchenko A."/>
            <person name="Shiryaev A."/>
            <person name="Soop K."/>
            <person name="Spirin V."/>
            <person name="Szebenyi C."/>
            <person name="Tomsovsky M."/>
            <person name="Tulloss R.E."/>
            <person name="Uehling J."/>
            <person name="Grigoriev I.V."/>
            <person name="Vagvolgyi C."/>
            <person name="Papp T."/>
            <person name="Martin F.M."/>
            <person name="Miettinen O."/>
            <person name="Hibbett D.S."/>
            <person name="Nagy L.G."/>
        </authorList>
    </citation>
    <scope>NUCLEOTIDE SEQUENCE [LARGE SCALE GENOMIC DNA]</scope>
    <source>
        <strain evidence="4 5">CBS 962.96</strain>
    </source>
</reference>
<dbReference type="SMART" id="SM00248">
    <property type="entry name" value="ANK"/>
    <property type="match status" value="2"/>
</dbReference>
<keyword evidence="2 3" id="KW-0040">ANK repeat</keyword>
<dbReference type="PROSITE" id="PS50088">
    <property type="entry name" value="ANK_REPEAT"/>
    <property type="match status" value="1"/>
</dbReference>
<dbReference type="PROSITE" id="PS50297">
    <property type="entry name" value="ANK_REP_REGION"/>
    <property type="match status" value="1"/>
</dbReference>
<dbReference type="PANTHER" id="PTHR24171">
    <property type="entry name" value="ANKYRIN REPEAT DOMAIN-CONTAINING PROTEIN 39-RELATED"/>
    <property type="match status" value="1"/>
</dbReference>
<sequence length="122" mass="13472">MFKVVNMEQSFKPPLIKKNWAIFELLLEKGADPNVQGGQYGTVLQAASFTWNQAICELLLKKGADPDVQGGKYGTALQAASYTGNQAIVELLLEKGADPNIQGEILTLKLIEFTLKVHIPRW</sequence>
<dbReference type="InterPro" id="IPR002110">
    <property type="entry name" value="Ankyrin_rpt"/>
</dbReference>